<dbReference type="InterPro" id="IPR006137">
    <property type="entry name" value="NADH_UbQ_OxRdtase-like_20kDa"/>
</dbReference>
<dbReference type="OrthoDB" id="37913at2157"/>
<dbReference type="EC" id="1.12.1.2" evidence="5"/>
<gene>
    <name evidence="5" type="primary">hydD</name>
    <name evidence="5" type="ORF">HLRTI_002119</name>
    <name evidence="4" type="ORF">HTIA_2364</name>
</gene>
<reference evidence="5 6" key="1">
    <citation type="journal article" date="2011" name="J. Bacteriol.">
        <title>Genome sequence of Halorhabdus tiamatea, the first archaeon isolated from a deep-sea anoxic brine lake.</title>
        <authorList>
            <person name="Antunes A."/>
            <person name="Alam I."/>
            <person name="Bajic V.B."/>
            <person name="Stingl U."/>
        </authorList>
    </citation>
    <scope>NUCLEOTIDE SEQUENCE [LARGE SCALE GENOMIC DNA]</scope>
    <source>
        <strain evidence="5 6">SARL4B</strain>
    </source>
</reference>
<name>F7PL37_9EURY</name>
<dbReference type="AlphaFoldDB" id="F7PL37"/>
<reference evidence="4 7" key="3">
    <citation type="journal article" date="2014" name="Environ. Microbiol.">
        <title>Halorhabdus tiamatea: proteogenomics and glycosidase activity measurements identify the first cultivated euryarchaeon from a deep-sea anoxic brine lake as potential polysaccharide degrader.</title>
        <authorList>
            <person name="Werner J."/>
            <person name="Ferrer M."/>
            <person name="Michel G."/>
            <person name="Mann A.J."/>
            <person name="Huang S."/>
            <person name="Juarez S."/>
            <person name="Ciordia S."/>
            <person name="Albar J.P."/>
            <person name="Alcaide M."/>
            <person name="La Cono V."/>
            <person name="Yakimov M.M."/>
            <person name="Antunes A."/>
            <person name="Taborda M."/>
            <person name="Da Costa M.S."/>
            <person name="Amann R.I."/>
            <person name="Gloeckner F.O."/>
            <person name="Golyshina O.V."/>
            <person name="Golyshin P.N."/>
            <person name="Teeling H."/>
        </authorList>
    </citation>
    <scope>NUCLEOTIDE SEQUENCE [LARGE SCALE GENOMIC DNA]</scope>
    <source>
        <strain evidence="7">SARL4B</strain>
        <strain evidence="4">Type strain: SARL4B</strain>
    </source>
</reference>
<dbReference type="GeneID" id="23799091"/>
<organism evidence="5 6">
    <name type="scientific">Halorhabdus tiamatea SARL4B</name>
    <dbReference type="NCBI Taxonomy" id="1033806"/>
    <lineage>
        <taxon>Archaea</taxon>
        <taxon>Methanobacteriati</taxon>
        <taxon>Methanobacteriota</taxon>
        <taxon>Stenosarchaea group</taxon>
        <taxon>Halobacteria</taxon>
        <taxon>Halobacteriales</taxon>
        <taxon>Haloarculaceae</taxon>
        <taxon>Halorhabdus</taxon>
    </lineage>
</organism>
<dbReference type="Gene3D" id="3.40.50.700">
    <property type="entry name" value="NADH:ubiquinone oxidoreductase-like, 20kDa subunit"/>
    <property type="match status" value="1"/>
</dbReference>
<proteinExistence type="predicted"/>
<dbReference type="InterPro" id="IPR051349">
    <property type="entry name" value="Hydrogenase_assoc-protein"/>
</dbReference>
<dbReference type="EMBL" id="AFNT02000024">
    <property type="protein sequence ID" value="ERJ05848.1"/>
    <property type="molecule type" value="Genomic_DNA"/>
</dbReference>
<dbReference type="STRING" id="1033806.HTIA_2364"/>
<evidence type="ECO:0000259" key="3">
    <source>
        <dbReference type="Pfam" id="PF01058"/>
    </source>
</evidence>
<dbReference type="RefSeq" id="WP_008526675.1">
    <property type="nucleotide sequence ID" value="NC_021921.1"/>
</dbReference>
<protein>
    <submittedName>
        <fullName evidence="4">Coenzyme F420-reducing hydrogenase, delta subunit</fullName>
    </submittedName>
    <submittedName>
        <fullName evidence="5">Hydrogenase-sulfur reductase delta subunit protein</fullName>
        <ecNumber evidence="5">1.12.1.2</ecNumber>
    </submittedName>
</protein>
<evidence type="ECO:0000256" key="1">
    <source>
        <dbReference type="ARBA" id="ARBA00023002"/>
    </source>
</evidence>
<dbReference type="KEGG" id="hti:HTIA_2364"/>
<dbReference type="HOGENOM" id="CLU_053270_0_0_2"/>
<dbReference type="Proteomes" id="UP000003861">
    <property type="component" value="Unassembled WGS sequence"/>
</dbReference>
<dbReference type="Pfam" id="PF01058">
    <property type="entry name" value="Oxidored_q6"/>
    <property type="match status" value="1"/>
</dbReference>
<feature type="region of interest" description="Disordered" evidence="2">
    <location>
        <begin position="264"/>
        <end position="286"/>
    </location>
</feature>
<feature type="compositionally biased region" description="Basic and acidic residues" evidence="2">
    <location>
        <begin position="272"/>
        <end position="286"/>
    </location>
</feature>
<dbReference type="eggNOG" id="arCOG02472">
    <property type="taxonomic scope" value="Archaea"/>
</dbReference>
<evidence type="ECO:0000313" key="4">
    <source>
        <dbReference type="EMBL" id="CCQ34472.1"/>
    </source>
</evidence>
<feature type="domain" description="NADH:ubiquinone oxidoreductase-like 20kDa subunit" evidence="3">
    <location>
        <begin position="29"/>
        <end position="166"/>
    </location>
</feature>
<reference evidence="5 6" key="2">
    <citation type="journal article" date="2013" name="PLoS ONE">
        <title>INDIGO - INtegrated Data Warehouse of MIcrobial GenOmes with Examples from the Red Sea Extremophiles.</title>
        <authorList>
            <person name="Alam I."/>
            <person name="Antunes A."/>
            <person name="Kamau A.A."/>
            <person name="Ba Alawi W."/>
            <person name="Kalkatawi M."/>
            <person name="Stingl U."/>
            <person name="Bajic V.B."/>
        </authorList>
    </citation>
    <scope>NUCLEOTIDE SEQUENCE [LARGE SCALE GENOMIC DNA]</scope>
    <source>
        <strain evidence="5 6">SARL4B</strain>
    </source>
</reference>
<keyword evidence="7" id="KW-1185">Reference proteome</keyword>
<evidence type="ECO:0000313" key="7">
    <source>
        <dbReference type="Proteomes" id="UP000015381"/>
    </source>
</evidence>
<dbReference type="GO" id="GO:0047985">
    <property type="term" value="F:hydrogen dehydrogenase activity"/>
    <property type="evidence" value="ECO:0007669"/>
    <property type="project" value="UniProtKB-EC"/>
</dbReference>
<keyword evidence="1 5" id="KW-0560">Oxidoreductase</keyword>
<dbReference type="SUPFAM" id="SSF56770">
    <property type="entry name" value="HydA/Nqo6-like"/>
    <property type="match status" value="1"/>
</dbReference>
<evidence type="ECO:0000256" key="2">
    <source>
        <dbReference type="SAM" id="MobiDB-lite"/>
    </source>
</evidence>
<dbReference type="PANTHER" id="PTHR42845:SF1">
    <property type="entry name" value="HYDROGENASE SMALL SUBUNIT"/>
    <property type="match status" value="1"/>
</dbReference>
<dbReference type="Proteomes" id="UP000015381">
    <property type="component" value="Chromosome I"/>
</dbReference>
<evidence type="ECO:0000313" key="6">
    <source>
        <dbReference type="Proteomes" id="UP000003861"/>
    </source>
</evidence>
<dbReference type="PANTHER" id="PTHR42845">
    <property type="entry name" value="COENZYME F420-REDUCING HYDROGENASE, GAMMA SUBUNIT"/>
    <property type="match status" value="1"/>
</dbReference>
<dbReference type="GO" id="GO:0051536">
    <property type="term" value="F:iron-sulfur cluster binding"/>
    <property type="evidence" value="ECO:0007669"/>
    <property type="project" value="InterPro"/>
</dbReference>
<dbReference type="InterPro" id="IPR037024">
    <property type="entry name" value="NiFe_Hase_small_N_sf"/>
</dbReference>
<accession>F7PL37</accession>
<dbReference type="PATRIC" id="fig|1033806.12.peg.2350"/>
<dbReference type="EMBL" id="HF571520">
    <property type="protein sequence ID" value="CCQ34472.1"/>
    <property type="molecule type" value="Genomic_DNA"/>
</dbReference>
<evidence type="ECO:0000313" key="5">
    <source>
        <dbReference type="EMBL" id="ERJ05848.1"/>
    </source>
</evidence>
<sequence>MSDASAPSDGDGRRPRDRPRVAFFDFTGCEGDQLQVINLEDRLLDLVEVVEVVSFREAMTDHSDDYEIAFVEGGVATAHDERRLTRIRNHADAVVALGSCAAFGGINALRNDQDFETVTERVYGEDADSITSYPTARPIGDVIAVDYEIPGCPIDREEFVQAVTALVNGAEPSIPNYPVCLECKFAENTCAFERGETCLGPITRGGCSATCVSAGTHCWGCRGMVDHPNEDAYTDVLEANGLTTEEVIEEYQLYWGWQREQRTVGDGGNRPVADDDHLPIGDGGAR</sequence>